<keyword evidence="3 9" id="KW-0813">Transport</keyword>
<evidence type="ECO:0000256" key="3">
    <source>
        <dbReference type="ARBA" id="ARBA00022448"/>
    </source>
</evidence>
<reference evidence="11 12" key="1">
    <citation type="submission" date="2020-08" db="EMBL/GenBank/DDBJ databases">
        <title>A Genomic Blueprint of the Chicken Gut Microbiome.</title>
        <authorList>
            <person name="Gilroy R."/>
            <person name="Ravi A."/>
            <person name="Getino M."/>
            <person name="Pursley I."/>
            <person name="Horton D.L."/>
            <person name="Alikhan N.-F."/>
            <person name="Baker D."/>
            <person name="Gharbi K."/>
            <person name="Hall N."/>
            <person name="Watson M."/>
            <person name="Adriaenssens E.M."/>
            <person name="Foster-Nyarko E."/>
            <person name="Jarju S."/>
            <person name="Secka A."/>
            <person name="Antonio M."/>
            <person name="Oren A."/>
            <person name="Chaudhuri R."/>
            <person name="La Ragione R.M."/>
            <person name="Hildebrand F."/>
            <person name="Pallen M.J."/>
        </authorList>
    </citation>
    <scope>NUCLEOTIDE SEQUENCE [LARGE SCALE GENOMIC DNA]</scope>
    <source>
        <strain evidence="11 12">Sa3CVN1</strain>
    </source>
</reference>
<keyword evidence="8 9" id="KW-0472">Membrane</keyword>
<comment type="subcellular location">
    <subcellularLocation>
        <location evidence="1 9">Cell membrane</location>
        <topology evidence="1 9">Multi-pass membrane protein</topology>
    </subcellularLocation>
</comment>
<evidence type="ECO:0000313" key="11">
    <source>
        <dbReference type="EMBL" id="MBD7910490.1"/>
    </source>
</evidence>
<keyword evidence="5 9" id="KW-0812">Transmembrane</keyword>
<organism evidence="11 12">
    <name type="scientific">Clostridium cibarium</name>
    <dbReference type="NCBI Taxonomy" id="2762247"/>
    <lineage>
        <taxon>Bacteria</taxon>
        <taxon>Bacillati</taxon>
        <taxon>Bacillota</taxon>
        <taxon>Clostridia</taxon>
        <taxon>Eubacteriales</taxon>
        <taxon>Clostridiaceae</taxon>
        <taxon>Clostridium</taxon>
    </lineage>
</organism>
<name>A0ABR8PQN5_9CLOT</name>
<evidence type="ECO:0000256" key="7">
    <source>
        <dbReference type="ARBA" id="ARBA00022989"/>
    </source>
</evidence>
<keyword evidence="6" id="KW-0029">Amino-acid transport</keyword>
<dbReference type="PANTHER" id="PTHR30614">
    <property type="entry name" value="MEMBRANE COMPONENT OF AMINO ACID ABC TRANSPORTER"/>
    <property type="match status" value="1"/>
</dbReference>
<dbReference type="InterPro" id="IPR043429">
    <property type="entry name" value="ArtM/GltK/GlnP/TcyL/YhdX-like"/>
</dbReference>
<evidence type="ECO:0000256" key="6">
    <source>
        <dbReference type="ARBA" id="ARBA00022970"/>
    </source>
</evidence>
<comment type="similarity">
    <text evidence="2">Belongs to the binding-protein-dependent transport system permease family. HisMQ subfamily.</text>
</comment>
<dbReference type="PROSITE" id="PS50928">
    <property type="entry name" value="ABC_TM1"/>
    <property type="match status" value="1"/>
</dbReference>
<dbReference type="SUPFAM" id="SSF161098">
    <property type="entry name" value="MetI-like"/>
    <property type="match status" value="1"/>
</dbReference>
<keyword evidence="7 9" id="KW-1133">Transmembrane helix</keyword>
<keyword evidence="12" id="KW-1185">Reference proteome</keyword>
<keyword evidence="4" id="KW-1003">Cell membrane</keyword>
<feature type="transmembrane region" description="Helical" evidence="9">
    <location>
        <begin position="85"/>
        <end position="103"/>
    </location>
</feature>
<evidence type="ECO:0000259" key="10">
    <source>
        <dbReference type="PROSITE" id="PS50928"/>
    </source>
</evidence>
<feature type="transmembrane region" description="Helical" evidence="9">
    <location>
        <begin position="195"/>
        <end position="216"/>
    </location>
</feature>
<evidence type="ECO:0000256" key="8">
    <source>
        <dbReference type="ARBA" id="ARBA00023136"/>
    </source>
</evidence>
<dbReference type="NCBIfam" id="TIGR01726">
    <property type="entry name" value="HEQRo_perm_3TM"/>
    <property type="match status" value="1"/>
</dbReference>
<proteinExistence type="inferred from homology"/>
<evidence type="ECO:0000313" key="12">
    <source>
        <dbReference type="Proteomes" id="UP000627781"/>
    </source>
</evidence>
<dbReference type="Gene3D" id="1.10.3720.10">
    <property type="entry name" value="MetI-like"/>
    <property type="match status" value="1"/>
</dbReference>
<dbReference type="Pfam" id="PF00528">
    <property type="entry name" value="BPD_transp_1"/>
    <property type="match status" value="1"/>
</dbReference>
<feature type="transmembrane region" description="Helical" evidence="9">
    <location>
        <begin position="20"/>
        <end position="43"/>
    </location>
</feature>
<dbReference type="PANTHER" id="PTHR30614:SF20">
    <property type="entry name" value="GLUTAMINE TRANSPORT SYSTEM PERMEASE PROTEIN GLNP"/>
    <property type="match status" value="1"/>
</dbReference>
<feature type="domain" description="ABC transmembrane type-1" evidence="10">
    <location>
        <begin position="19"/>
        <end position="213"/>
    </location>
</feature>
<evidence type="ECO:0000256" key="1">
    <source>
        <dbReference type="ARBA" id="ARBA00004651"/>
    </source>
</evidence>
<dbReference type="InterPro" id="IPR000515">
    <property type="entry name" value="MetI-like"/>
</dbReference>
<evidence type="ECO:0000256" key="4">
    <source>
        <dbReference type="ARBA" id="ARBA00022475"/>
    </source>
</evidence>
<comment type="caution">
    <text evidence="11">The sequence shown here is derived from an EMBL/GenBank/DDBJ whole genome shotgun (WGS) entry which is preliminary data.</text>
</comment>
<dbReference type="InterPro" id="IPR010065">
    <property type="entry name" value="AA_ABC_transptr_permease_3TM"/>
</dbReference>
<dbReference type="InterPro" id="IPR035906">
    <property type="entry name" value="MetI-like_sf"/>
</dbReference>
<evidence type="ECO:0000256" key="5">
    <source>
        <dbReference type="ARBA" id="ARBA00022692"/>
    </source>
</evidence>
<sequence>MMFKFDFLGKYFGKFCEGASITLGISAITVFLGIILGSILFFMKNSNVKIGKFNPLRIISSVYVEVIRGTPMLLQIMMVYSGSKLIFGIDISAFTAAIIAISLNSAAYVSEIVRAGIEAVDPGQLEAARSLGMKNSMAMKLIIIPQAIRNILPAIGNEFVAIIKDSSMASVIGVGELMFSSKIVQGATYLSLEPLMIAAVFYFMMTFLLGRFMGYVERRLKQSDIR</sequence>
<evidence type="ECO:0000256" key="9">
    <source>
        <dbReference type="RuleBase" id="RU363032"/>
    </source>
</evidence>
<dbReference type="EMBL" id="JACSRA010000004">
    <property type="protein sequence ID" value="MBD7910490.1"/>
    <property type="molecule type" value="Genomic_DNA"/>
</dbReference>
<dbReference type="RefSeq" id="WP_143314940.1">
    <property type="nucleotide sequence ID" value="NZ_JACSRA010000004.1"/>
</dbReference>
<gene>
    <name evidence="11" type="ORF">H9661_03865</name>
</gene>
<protein>
    <submittedName>
        <fullName evidence="11">Amino acid ABC transporter permease</fullName>
    </submittedName>
</protein>
<dbReference type="Proteomes" id="UP000627781">
    <property type="component" value="Unassembled WGS sequence"/>
</dbReference>
<dbReference type="CDD" id="cd06261">
    <property type="entry name" value="TM_PBP2"/>
    <property type="match status" value="1"/>
</dbReference>
<evidence type="ECO:0000256" key="2">
    <source>
        <dbReference type="ARBA" id="ARBA00010072"/>
    </source>
</evidence>
<accession>A0ABR8PQN5</accession>